<dbReference type="InterPro" id="IPR001344">
    <property type="entry name" value="Chloro_AB-bd_pln"/>
</dbReference>
<feature type="binding site" evidence="5">
    <location>
        <position position="188"/>
    </location>
    <ligand>
        <name>chlorophyll a</name>
        <dbReference type="ChEBI" id="CHEBI:58416"/>
        <label>1</label>
    </ligand>
</feature>
<dbReference type="VEuPathDB" id="CryptoDB:Cvel_7036"/>
<keyword evidence="2" id="KW-0150">Chloroplast</keyword>
<gene>
    <name evidence="7" type="ORF">Cvel_7036</name>
</gene>
<dbReference type="SUPFAM" id="SSF103511">
    <property type="entry name" value="Chlorophyll a-b binding protein"/>
    <property type="match status" value="1"/>
</dbReference>
<feature type="binding site" description="axial binding residue" evidence="5">
    <location>
        <position position="176"/>
    </location>
    <ligand>
        <name>chlorophyll b</name>
        <dbReference type="ChEBI" id="CHEBI:61721"/>
        <label>3</label>
    </ligand>
    <ligandPart>
        <name>Mg</name>
        <dbReference type="ChEBI" id="CHEBI:25107"/>
    </ligandPart>
</feature>
<keyword evidence="6" id="KW-0732">Signal</keyword>
<feature type="binding site" evidence="5">
    <location>
        <position position="76"/>
    </location>
    <ligand>
        <name>chlorophyll a</name>
        <dbReference type="ChEBI" id="CHEBI:58416"/>
        <label>1</label>
    </ligand>
</feature>
<feature type="binding site" evidence="5">
    <location>
        <position position="170"/>
    </location>
    <ligand>
        <name>chlorophyll a</name>
        <dbReference type="ChEBI" id="CHEBI:58416"/>
        <label>1</label>
    </ligand>
</feature>
<feature type="chain" id="PRO_5005191468" evidence="6">
    <location>
        <begin position="18"/>
        <end position="206"/>
    </location>
</feature>
<evidence type="ECO:0000256" key="3">
    <source>
        <dbReference type="ARBA" id="ARBA00022531"/>
    </source>
</evidence>
<organism evidence="7">
    <name type="scientific">Chromera velia CCMP2878</name>
    <dbReference type="NCBI Taxonomy" id="1169474"/>
    <lineage>
        <taxon>Eukaryota</taxon>
        <taxon>Sar</taxon>
        <taxon>Alveolata</taxon>
        <taxon>Colpodellida</taxon>
        <taxon>Chromeraceae</taxon>
        <taxon>Chromera</taxon>
    </lineage>
</organism>
<reference evidence="7" key="1">
    <citation type="submission" date="2014-11" db="EMBL/GenBank/DDBJ databases">
        <authorList>
            <person name="Otto D Thomas"/>
            <person name="Naeem Raeece"/>
        </authorList>
    </citation>
    <scope>NUCLEOTIDE SEQUENCE</scope>
</reference>
<evidence type="ECO:0000256" key="1">
    <source>
        <dbReference type="ARBA" id="ARBA00004229"/>
    </source>
</evidence>
<accession>A0A0G4HJ46</accession>
<dbReference type="AlphaFoldDB" id="A0A0G4HJ46"/>
<dbReference type="InterPro" id="IPR022796">
    <property type="entry name" value="Chloroa_b-bind"/>
</dbReference>
<keyword evidence="4" id="KW-0934">Plastid</keyword>
<dbReference type="GO" id="GO:0016168">
    <property type="term" value="F:chlorophyll binding"/>
    <property type="evidence" value="ECO:0007669"/>
    <property type="project" value="UniProtKB-KW"/>
</dbReference>
<dbReference type="Gene3D" id="1.10.3460.10">
    <property type="entry name" value="Chlorophyll a/b binding protein domain"/>
    <property type="match status" value="1"/>
</dbReference>
<feature type="binding site" description="axial binding residue" evidence="5">
    <location>
        <position position="81"/>
    </location>
    <ligand>
        <name>chlorophyll b</name>
        <dbReference type="ChEBI" id="CHEBI:61721"/>
        <label>1</label>
    </ligand>
    <ligandPart>
        <name>Mg</name>
        <dbReference type="ChEBI" id="CHEBI:25107"/>
    </ligandPart>
</feature>
<keyword evidence="3" id="KW-0602">Photosynthesis</keyword>
<protein>
    <submittedName>
        <fullName evidence="7">Uncharacterized protein</fullName>
    </submittedName>
</protein>
<dbReference type="PANTHER" id="PTHR21649">
    <property type="entry name" value="CHLOROPHYLL A/B BINDING PROTEIN"/>
    <property type="match status" value="1"/>
</dbReference>
<keyword evidence="5" id="KW-0148">Chlorophyll</keyword>
<dbReference type="PhylomeDB" id="A0A0G4HJ46"/>
<feature type="signal peptide" evidence="6">
    <location>
        <begin position="1"/>
        <end position="17"/>
    </location>
</feature>
<feature type="binding site" evidence="5">
    <location>
        <position position="79"/>
    </location>
    <ligand>
        <name>chlorophyll a</name>
        <dbReference type="ChEBI" id="CHEBI:58416"/>
        <label>1</label>
    </ligand>
</feature>
<feature type="binding site" evidence="5">
    <location>
        <position position="171"/>
    </location>
    <ligand>
        <name>chlorophyll a</name>
        <dbReference type="ChEBI" id="CHEBI:58416"/>
        <label>1</label>
    </ligand>
</feature>
<keyword evidence="5" id="KW-0157">Chromophore</keyword>
<dbReference type="GO" id="GO:0016020">
    <property type="term" value="C:membrane"/>
    <property type="evidence" value="ECO:0007669"/>
    <property type="project" value="InterPro"/>
</dbReference>
<feature type="binding site" evidence="5">
    <location>
        <position position="174"/>
    </location>
    <ligand>
        <name>chlorophyll a</name>
        <dbReference type="ChEBI" id="CHEBI:58416"/>
        <label>1</label>
    </ligand>
</feature>
<dbReference type="Pfam" id="PF00504">
    <property type="entry name" value="Chloroa_b-bind"/>
    <property type="match status" value="1"/>
</dbReference>
<sequence>MMKFVLPSAALFAVALGHDSAFVPSAPVLSRSRDAAVTPLRAAEGMLGSDVETGGVFDPLGFAKDEASLYKYRTIELKHGRLAMLACLGYFVQTAGLHWPDPVFSERAPLAELQKLATERPAALAQIVAALAAIEVTIGKQDPDKAPGELGLGARFIPEDQADFEALQLKELKNGRLAMFSIAGMILQEAAFGTDLYLNPYSGGDE</sequence>
<evidence type="ECO:0000256" key="5">
    <source>
        <dbReference type="PIRSR" id="PIRSR601344-1"/>
    </source>
</evidence>
<evidence type="ECO:0000256" key="6">
    <source>
        <dbReference type="SAM" id="SignalP"/>
    </source>
</evidence>
<evidence type="ECO:0000313" key="7">
    <source>
        <dbReference type="EMBL" id="CEM44065.1"/>
    </source>
</evidence>
<dbReference type="EMBL" id="CDMZ01002837">
    <property type="protein sequence ID" value="CEM44065.1"/>
    <property type="molecule type" value="Genomic_DNA"/>
</dbReference>
<name>A0A0G4HJ46_9ALVE</name>
<dbReference type="GO" id="GO:0009507">
    <property type="term" value="C:chloroplast"/>
    <property type="evidence" value="ECO:0007669"/>
    <property type="project" value="UniProtKB-SubCell"/>
</dbReference>
<evidence type="ECO:0000256" key="2">
    <source>
        <dbReference type="ARBA" id="ARBA00022528"/>
    </source>
</evidence>
<proteinExistence type="predicted"/>
<evidence type="ECO:0000256" key="4">
    <source>
        <dbReference type="ARBA" id="ARBA00022640"/>
    </source>
</evidence>
<dbReference type="GO" id="GO:0009765">
    <property type="term" value="P:photosynthesis, light harvesting"/>
    <property type="evidence" value="ECO:0007669"/>
    <property type="project" value="InterPro"/>
</dbReference>
<comment type="subcellular location">
    <subcellularLocation>
        <location evidence="1">Plastid</location>
        <location evidence="1">Chloroplast</location>
    </subcellularLocation>
</comment>